<evidence type="ECO:0000259" key="5">
    <source>
        <dbReference type="Pfam" id="PF00724"/>
    </source>
</evidence>
<keyword evidence="3" id="KW-0288">FMN</keyword>
<comment type="cofactor">
    <cofactor evidence="1">
        <name>FMN</name>
        <dbReference type="ChEBI" id="CHEBI:58210"/>
    </cofactor>
</comment>
<evidence type="ECO:0000256" key="4">
    <source>
        <dbReference type="ARBA" id="ARBA00023002"/>
    </source>
</evidence>
<evidence type="ECO:0000256" key="1">
    <source>
        <dbReference type="ARBA" id="ARBA00001917"/>
    </source>
</evidence>
<dbReference type="SUPFAM" id="SSF51395">
    <property type="entry name" value="FMN-linked oxidoreductases"/>
    <property type="match status" value="1"/>
</dbReference>
<evidence type="ECO:0000313" key="7">
    <source>
        <dbReference type="Proteomes" id="UP000236544"/>
    </source>
</evidence>
<dbReference type="GO" id="GO:0010181">
    <property type="term" value="F:FMN binding"/>
    <property type="evidence" value="ECO:0007669"/>
    <property type="project" value="InterPro"/>
</dbReference>
<dbReference type="FunFam" id="3.20.20.70:FF:000138">
    <property type="entry name" value="NADPH dehydrogenase 1"/>
    <property type="match status" value="1"/>
</dbReference>
<reference evidence="7" key="1">
    <citation type="submission" date="2015-10" db="EMBL/GenBank/DDBJ databases">
        <authorList>
            <person name="Devillers H."/>
        </authorList>
    </citation>
    <scope>NUCLEOTIDE SEQUENCE [LARGE SCALE GENOMIC DNA]</scope>
</reference>
<name>A0A0N7MM59_9SACH</name>
<keyword evidence="3" id="KW-0285">Flavoprotein</keyword>
<sequence>MTFVEGFKPLALKDTNLFKPIKIGTTVLHNRAVLCPLTRLRASQPGHVPNTELAAEYYGQRSSVPGTMIITEGTFPSAQSSGTDNAPGIWSQEQVKEWKKIFSRIQENDSFVWVQLWVLGRQASPKCLKRDGLRYDAPSDEPYMSEEIKNEAIESGNPQHGLTHAEIKQYTQDFVQAAENSLEAGADGVEIHSANGYLLNQFLDPKSNKRTDEYGGSIEKRARFLLEVVDAVVKAVGHEHVGVRLSPYGTFGNMSGASDPLFLAQYAYVVGQLESRAKAGKGVAYIHLVEPRVTSPRLAEGEGWFKDGSNEFVGSIWKGPIIKAGNYALDPEAAKEDVQFDDRTLIGYGRLFIANPDLVLRLKDGLPLNQYDRDTFYTPTAKGYIDYPTYEQAQKLSAAA</sequence>
<dbReference type="PANTHER" id="PTHR22893:SF91">
    <property type="entry name" value="NADPH DEHYDROGENASE 2-RELATED"/>
    <property type="match status" value="1"/>
</dbReference>
<dbReference type="EMBL" id="LN890536">
    <property type="protein sequence ID" value="CUS24185.1"/>
    <property type="molecule type" value="Genomic_DNA"/>
</dbReference>
<dbReference type="Gene3D" id="3.20.20.70">
    <property type="entry name" value="Aldolase class I"/>
    <property type="match status" value="1"/>
</dbReference>
<keyword evidence="4" id="KW-0560">Oxidoreductase</keyword>
<dbReference type="InterPro" id="IPR013785">
    <property type="entry name" value="Aldolase_TIM"/>
</dbReference>
<dbReference type="AlphaFoldDB" id="A0A0N7MM59"/>
<dbReference type="Pfam" id="PF00724">
    <property type="entry name" value="Oxidored_FMN"/>
    <property type="match status" value="1"/>
</dbReference>
<gene>
    <name evidence="6" type="ORF">LAQU0_S14e02124g</name>
</gene>
<evidence type="ECO:0000313" key="6">
    <source>
        <dbReference type="EMBL" id="CUS24185.1"/>
    </source>
</evidence>
<comment type="similarity">
    <text evidence="2">Belongs to the NADH:flavin oxidoreductase/NADH oxidase family.</text>
</comment>
<proteinExistence type="inferred from homology"/>
<keyword evidence="7" id="KW-1185">Reference proteome</keyword>
<organism evidence="6 7">
    <name type="scientific">Lachancea quebecensis</name>
    <dbReference type="NCBI Taxonomy" id="1654605"/>
    <lineage>
        <taxon>Eukaryota</taxon>
        <taxon>Fungi</taxon>
        <taxon>Dikarya</taxon>
        <taxon>Ascomycota</taxon>
        <taxon>Saccharomycotina</taxon>
        <taxon>Saccharomycetes</taxon>
        <taxon>Saccharomycetales</taxon>
        <taxon>Saccharomycetaceae</taxon>
        <taxon>Lachancea</taxon>
    </lineage>
</organism>
<dbReference type="Proteomes" id="UP000236544">
    <property type="component" value="Unassembled WGS sequence"/>
</dbReference>
<dbReference type="OrthoDB" id="276546at2759"/>
<protein>
    <submittedName>
        <fullName evidence="6">LAQU0S14e02124g1_1</fullName>
    </submittedName>
</protein>
<dbReference type="GO" id="GO:0003959">
    <property type="term" value="F:NADPH dehydrogenase activity"/>
    <property type="evidence" value="ECO:0007669"/>
    <property type="project" value="TreeGrafter"/>
</dbReference>
<dbReference type="GO" id="GO:0006915">
    <property type="term" value="P:apoptotic process"/>
    <property type="evidence" value="ECO:0007669"/>
    <property type="project" value="UniProtKB-ARBA"/>
</dbReference>
<dbReference type="CDD" id="cd02933">
    <property type="entry name" value="OYE_like_FMN"/>
    <property type="match status" value="1"/>
</dbReference>
<feature type="domain" description="NADH:flavin oxidoreductase/NADH oxidase N-terminal" evidence="5">
    <location>
        <begin position="16"/>
        <end position="369"/>
    </location>
</feature>
<evidence type="ECO:0000256" key="3">
    <source>
        <dbReference type="ARBA" id="ARBA00022643"/>
    </source>
</evidence>
<dbReference type="InterPro" id="IPR045247">
    <property type="entry name" value="Oye-like"/>
</dbReference>
<evidence type="ECO:0000256" key="2">
    <source>
        <dbReference type="ARBA" id="ARBA00005979"/>
    </source>
</evidence>
<dbReference type="InterPro" id="IPR001155">
    <property type="entry name" value="OxRdtase_FMN_N"/>
</dbReference>
<accession>A0A0N7MM59</accession>
<dbReference type="PANTHER" id="PTHR22893">
    <property type="entry name" value="NADH OXIDOREDUCTASE-RELATED"/>
    <property type="match status" value="1"/>
</dbReference>